<keyword evidence="2" id="KW-1133">Transmembrane helix</keyword>
<comment type="caution">
    <text evidence="4">The sequence shown here is derived from an EMBL/GenBank/DDBJ whole genome shotgun (WGS) entry which is preliminary data.</text>
</comment>
<evidence type="ECO:0000256" key="3">
    <source>
        <dbReference type="SAM" id="SignalP"/>
    </source>
</evidence>
<feature type="transmembrane region" description="Helical" evidence="2">
    <location>
        <begin position="480"/>
        <end position="501"/>
    </location>
</feature>
<dbReference type="Pfam" id="PF13584">
    <property type="entry name" value="BatD"/>
    <property type="match status" value="2"/>
</dbReference>
<evidence type="ECO:0000313" key="5">
    <source>
        <dbReference type="Proteomes" id="UP000249061"/>
    </source>
</evidence>
<dbReference type="PANTHER" id="PTHR40940:SF2">
    <property type="entry name" value="BATD"/>
    <property type="match status" value="1"/>
</dbReference>
<dbReference type="PANTHER" id="PTHR40940">
    <property type="entry name" value="PROTEIN BATD-RELATED"/>
    <property type="match status" value="1"/>
</dbReference>
<gene>
    <name evidence="4" type="ORF">DI536_25195</name>
</gene>
<evidence type="ECO:0000256" key="2">
    <source>
        <dbReference type="SAM" id="Phobius"/>
    </source>
</evidence>
<keyword evidence="2" id="KW-0812">Transmembrane</keyword>
<accession>A0A2W5T2E0</accession>
<dbReference type="Proteomes" id="UP000249061">
    <property type="component" value="Unassembled WGS sequence"/>
</dbReference>
<feature type="compositionally biased region" description="Low complexity" evidence="1">
    <location>
        <begin position="149"/>
        <end position="160"/>
    </location>
</feature>
<sequence>MARTGSALVIAAVLFASRAHAEVEFTMQADVEKVGTEDTFRLEIVVGNAPDGAALRAPDSSNFEILGRSESSQMSYSMGPGGAGVMNQVRKFTLTMRANETGMQVIPPAKLTFGGKTMTTNPVTIQVVKGRLQPERPRRAQPPNPFGFPPGFRLPPGFGPDLDDEPQAPPSQPFDGDEPVVPRGDSDLFMRMSADKTDVYVGEQVMITIHLYSRVDLSSVDGVTMPKLDGFLSQDFKSPSQLNSTQRVIGGVPYREFLLRQKAVFPLKPGTATIDAPEADITTGSILYTGRRVHRKGNELKLNVKTLPPGPANAIVGRWRLSREVSQTEVALGEPVQVKLTLEGRGNLQSVTLPPLNPPAAFRAFDPEVADKPNNSRSHVGGTRVVEYTLVPQQTGSFVLPEIVVPYFDPETRKYDEMRVDDITITVRPGTGGANVIGTPGPTNNTLDGPKNQLVGGGLKSLRHTAKFSAPPRPLSALPWFLPVALAPVVLSMLAAAFAFARNSLGQRSPESLKKREARAARKRLAAAEKLLSGGSTTAFYEEVERALSGFMTAKLGTPTTGLTRAQLTSKLVDARVAEADRARILAVLDLCDLGRYAPGMGEASARRKAIDDAAAAMEGWS</sequence>
<protein>
    <submittedName>
        <fullName evidence="4">Protein BatD</fullName>
    </submittedName>
</protein>
<name>A0A2W5T2E0_9BACT</name>
<evidence type="ECO:0000313" key="4">
    <source>
        <dbReference type="EMBL" id="PZR08207.1"/>
    </source>
</evidence>
<feature type="region of interest" description="Disordered" evidence="1">
    <location>
        <begin position="133"/>
        <end position="184"/>
    </location>
</feature>
<organism evidence="4 5">
    <name type="scientific">Archangium gephyra</name>
    <dbReference type="NCBI Taxonomy" id="48"/>
    <lineage>
        <taxon>Bacteria</taxon>
        <taxon>Pseudomonadati</taxon>
        <taxon>Myxococcota</taxon>
        <taxon>Myxococcia</taxon>
        <taxon>Myxococcales</taxon>
        <taxon>Cystobacterineae</taxon>
        <taxon>Archangiaceae</taxon>
        <taxon>Archangium</taxon>
    </lineage>
</organism>
<dbReference type="EMBL" id="QFQP01000026">
    <property type="protein sequence ID" value="PZR08207.1"/>
    <property type="molecule type" value="Genomic_DNA"/>
</dbReference>
<keyword evidence="3" id="KW-0732">Signal</keyword>
<feature type="chain" id="PRO_5016143248" evidence="3">
    <location>
        <begin position="22"/>
        <end position="622"/>
    </location>
</feature>
<reference evidence="4 5" key="1">
    <citation type="submission" date="2017-08" db="EMBL/GenBank/DDBJ databases">
        <title>Infants hospitalized years apart are colonized by the same room-sourced microbial strains.</title>
        <authorList>
            <person name="Brooks B."/>
            <person name="Olm M.R."/>
            <person name="Firek B.A."/>
            <person name="Baker R."/>
            <person name="Thomas B.C."/>
            <person name="Morowitz M.J."/>
            <person name="Banfield J.F."/>
        </authorList>
    </citation>
    <scope>NUCLEOTIDE SEQUENCE [LARGE SCALE GENOMIC DNA]</scope>
    <source>
        <strain evidence="4">S2_003_000_R2_14</strain>
    </source>
</reference>
<evidence type="ECO:0000256" key="1">
    <source>
        <dbReference type="SAM" id="MobiDB-lite"/>
    </source>
</evidence>
<keyword evidence="2" id="KW-0472">Membrane</keyword>
<feature type="signal peptide" evidence="3">
    <location>
        <begin position="1"/>
        <end position="21"/>
    </location>
</feature>
<dbReference type="AlphaFoldDB" id="A0A2W5T2E0"/>
<proteinExistence type="predicted"/>
<dbReference type="InterPro" id="IPR025738">
    <property type="entry name" value="BatD"/>
</dbReference>